<organism evidence="2 3">
    <name type="scientific">Lachnellula cervina</name>
    <dbReference type="NCBI Taxonomy" id="1316786"/>
    <lineage>
        <taxon>Eukaryota</taxon>
        <taxon>Fungi</taxon>
        <taxon>Dikarya</taxon>
        <taxon>Ascomycota</taxon>
        <taxon>Pezizomycotina</taxon>
        <taxon>Leotiomycetes</taxon>
        <taxon>Helotiales</taxon>
        <taxon>Lachnaceae</taxon>
        <taxon>Lachnellula</taxon>
    </lineage>
</organism>
<dbReference type="OrthoDB" id="3642840at2759"/>
<dbReference type="EMBL" id="QGMG01000154">
    <property type="protein sequence ID" value="TVY56511.1"/>
    <property type="molecule type" value="Genomic_DNA"/>
</dbReference>
<comment type="caution">
    <text evidence="2">The sequence shown here is derived from an EMBL/GenBank/DDBJ whole genome shotgun (WGS) entry which is preliminary data.</text>
</comment>
<keyword evidence="3" id="KW-1185">Reference proteome</keyword>
<feature type="region of interest" description="Disordered" evidence="1">
    <location>
        <begin position="470"/>
        <end position="503"/>
    </location>
</feature>
<feature type="region of interest" description="Disordered" evidence="1">
    <location>
        <begin position="120"/>
        <end position="164"/>
    </location>
</feature>
<proteinExistence type="predicted"/>
<reference evidence="2 3" key="1">
    <citation type="submission" date="2018-05" db="EMBL/GenBank/DDBJ databases">
        <title>Whole genome sequencing for identification of molecular markers to develop diagnostic detection tools for the regulated plant pathogen Lachnellula willkommii.</title>
        <authorList>
            <person name="Giroux E."/>
            <person name="Bilodeau G."/>
        </authorList>
    </citation>
    <scope>NUCLEOTIDE SEQUENCE [LARGE SCALE GENOMIC DNA]</scope>
    <source>
        <strain evidence="2 3">CBS 625.97</strain>
    </source>
</reference>
<protein>
    <submittedName>
        <fullName evidence="2">Uncharacterized protein</fullName>
    </submittedName>
</protein>
<gene>
    <name evidence="2" type="ORF">LCER1_G002175</name>
</gene>
<evidence type="ECO:0000313" key="3">
    <source>
        <dbReference type="Proteomes" id="UP000481288"/>
    </source>
</evidence>
<feature type="compositionally biased region" description="Low complexity" evidence="1">
    <location>
        <begin position="120"/>
        <end position="137"/>
    </location>
</feature>
<dbReference type="AlphaFoldDB" id="A0A7D8YVR0"/>
<name>A0A7D8YVR0_9HELO</name>
<evidence type="ECO:0000256" key="1">
    <source>
        <dbReference type="SAM" id="MobiDB-lite"/>
    </source>
</evidence>
<evidence type="ECO:0000313" key="2">
    <source>
        <dbReference type="EMBL" id="TVY56511.1"/>
    </source>
</evidence>
<sequence>MNWATVAPETRLYKGKNLFRWDDSPGLEHHCGICKTPLHNSRAKTSCIGKHVEPCYRFHQQLHFNGKSHECFGCNSSDEEHHKRHKEILRITRQITALDEASSTSSNRLKARKESFWDSCTTASTSTPTDTSSETFSIEQNLTRKERKQAKKSGNGTSKDRRSVEAFPQEAVDFISEAIHSTVHESKGAWEGTYNYTKAESLFLTDNSSSIDENPIEDEELEVVTEKGDSLSVKAPHDMTPRQRKINKKFNTPINHSSFRGGSRKYTPNRGMDSDLYDGVDPQIFFRLNVEVVNPLVNSKVRKDLVAKLVAAVKEDLNVIFREDEETTMREEGFWRWAGKTAYEYIKKTREDFDWATGQKKGSPRREDLADDDMSIAEEFEDLKIAVEPVPLSPLKLAPVEDLCAAKTPPPQIPKKTKRRVQSNSNLLIDEDENEYAKEVKVGKTFASVVKVLAPEPKFDVSFPKEDAASGWATVSRHKKTNSKSSGTTASHKRITSRTITVK</sequence>
<accession>A0A7D8YVR0</accession>
<dbReference type="Proteomes" id="UP000481288">
    <property type="component" value="Unassembled WGS sequence"/>
</dbReference>